<dbReference type="PANTHER" id="PTHR43346:SF1">
    <property type="entry name" value="QUERCETIN 2,3-DIOXYGENASE-RELATED"/>
    <property type="match status" value="1"/>
</dbReference>
<dbReference type="SUPFAM" id="SSF51182">
    <property type="entry name" value="RmlC-like cupins"/>
    <property type="match status" value="1"/>
</dbReference>
<dbReference type="KEGG" id="dti:Desti_4905"/>
<reference evidence="3" key="1">
    <citation type="submission" date="2012-06" db="EMBL/GenBank/DDBJ databases">
        <title>Complete sequence of chromosome of Desulfomonile tiedjei DSM 6799.</title>
        <authorList>
            <person name="Lucas S."/>
            <person name="Copeland A."/>
            <person name="Lapidus A."/>
            <person name="Glavina del Rio T."/>
            <person name="Dalin E."/>
            <person name="Tice H."/>
            <person name="Bruce D."/>
            <person name="Goodwin L."/>
            <person name="Pitluck S."/>
            <person name="Peters L."/>
            <person name="Ovchinnikova G."/>
            <person name="Zeytun A."/>
            <person name="Lu M."/>
            <person name="Kyrpides N."/>
            <person name="Mavromatis K."/>
            <person name="Ivanova N."/>
            <person name="Brettin T."/>
            <person name="Detter J.C."/>
            <person name="Han C."/>
            <person name="Larimer F."/>
            <person name="Land M."/>
            <person name="Hauser L."/>
            <person name="Markowitz V."/>
            <person name="Cheng J.-F."/>
            <person name="Hugenholtz P."/>
            <person name="Woyke T."/>
            <person name="Wu D."/>
            <person name="Spring S."/>
            <person name="Schroeder M."/>
            <person name="Brambilla E."/>
            <person name="Klenk H.-P."/>
            <person name="Eisen J.A."/>
        </authorList>
    </citation>
    <scope>NUCLEOTIDE SEQUENCE [LARGE SCALE GENOMIC DNA]</scope>
    <source>
        <strain evidence="3">ATCC 49306 / DSM 6799 / DCB-1</strain>
    </source>
</reference>
<dbReference type="eggNOG" id="COG0662">
    <property type="taxonomic scope" value="Bacteria"/>
</dbReference>
<dbReference type="PANTHER" id="PTHR43346">
    <property type="entry name" value="LIGAND BINDING DOMAIN PROTEIN, PUTATIVE (AFU_ORTHOLOGUE AFUA_6G14370)-RELATED"/>
    <property type="match status" value="1"/>
</dbReference>
<dbReference type="InterPro" id="IPR013096">
    <property type="entry name" value="Cupin_2"/>
</dbReference>
<dbReference type="Pfam" id="PF07883">
    <property type="entry name" value="Cupin_2"/>
    <property type="match status" value="1"/>
</dbReference>
<dbReference type="RefSeq" id="WP_014812625.1">
    <property type="nucleotide sequence ID" value="NC_018025.1"/>
</dbReference>
<organism evidence="2 3">
    <name type="scientific">Desulfomonile tiedjei (strain ATCC 49306 / DSM 6799 / DCB-1)</name>
    <dbReference type="NCBI Taxonomy" id="706587"/>
    <lineage>
        <taxon>Bacteria</taxon>
        <taxon>Pseudomonadati</taxon>
        <taxon>Thermodesulfobacteriota</taxon>
        <taxon>Desulfomonilia</taxon>
        <taxon>Desulfomonilales</taxon>
        <taxon>Desulfomonilaceae</taxon>
        <taxon>Desulfomonile</taxon>
    </lineage>
</organism>
<dbReference type="EMBL" id="CP003360">
    <property type="protein sequence ID" value="AFM27519.1"/>
    <property type="molecule type" value="Genomic_DNA"/>
</dbReference>
<accession>I4CD78</accession>
<dbReference type="InterPro" id="IPR052538">
    <property type="entry name" value="Flavonoid_dioxygenase-like"/>
</dbReference>
<dbReference type="HOGENOM" id="CLU_133127_0_0_7"/>
<sequence>MALDSKYVIKLEEGRNEPIKDLDNAKRVVLVDKDTVGAEDITFAYCRFEAKTSTHKRHVHKDAEEVIYILSGKGLSGIGNKEVEMQPGDTMFVPRGAVHWFYNPFDEPVEMIFIYTRPSLQSAGYKIVE</sequence>
<dbReference type="InterPro" id="IPR014710">
    <property type="entry name" value="RmlC-like_jellyroll"/>
</dbReference>
<dbReference type="STRING" id="706587.Desti_4905"/>
<dbReference type="Proteomes" id="UP000006055">
    <property type="component" value="Chromosome"/>
</dbReference>
<dbReference type="Gene3D" id="2.60.120.10">
    <property type="entry name" value="Jelly Rolls"/>
    <property type="match status" value="1"/>
</dbReference>
<name>I4CD78_DESTA</name>
<feature type="domain" description="Cupin type-2" evidence="1">
    <location>
        <begin position="46"/>
        <end position="115"/>
    </location>
</feature>
<gene>
    <name evidence="2" type="ordered locus">Desti_4905</name>
</gene>
<evidence type="ECO:0000313" key="3">
    <source>
        <dbReference type="Proteomes" id="UP000006055"/>
    </source>
</evidence>
<protein>
    <submittedName>
        <fullName evidence="2">Cupin domain-containing protein</fullName>
    </submittedName>
</protein>
<evidence type="ECO:0000313" key="2">
    <source>
        <dbReference type="EMBL" id="AFM27519.1"/>
    </source>
</evidence>
<evidence type="ECO:0000259" key="1">
    <source>
        <dbReference type="Pfam" id="PF07883"/>
    </source>
</evidence>
<dbReference type="InterPro" id="IPR011051">
    <property type="entry name" value="RmlC_Cupin_sf"/>
</dbReference>
<proteinExistence type="predicted"/>
<dbReference type="PATRIC" id="fig|706587.4.peg.5556"/>
<keyword evidence="3" id="KW-1185">Reference proteome</keyword>
<dbReference type="OrthoDB" id="9791637at2"/>
<dbReference type="AlphaFoldDB" id="I4CD78"/>